<dbReference type="EMBL" id="UGPP01000001">
    <property type="protein sequence ID" value="STY71765.1"/>
    <property type="molecule type" value="Genomic_DNA"/>
</dbReference>
<evidence type="ECO:0000313" key="12">
    <source>
        <dbReference type="EMBL" id="STY71765.1"/>
    </source>
</evidence>
<dbReference type="GO" id="GO:0000917">
    <property type="term" value="P:division septum assembly"/>
    <property type="evidence" value="ECO:0007669"/>
    <property type="project" value="UniProtKB-KW"/>
</dbReference>
<dbReference type="Proteomes" id="UP000255234">
    <property type="component" value="Unassembled WGS sequence"/>
</dbReference>
<dbReference type="NCBIfam" id="TIGR00231">
    <property type="entry name" value="small_GTP"/>
    <property type="match status" value="1"/>
</dbReference>
<evidence type="ECO:0000256" key="10">
    <source>
        <dbReference type="HAMAP-Rule" id="MF_00321"/>
    </source>
</evidence>
<dbReference type="SUPFAM" id="SSF52540">
    <property type="entry name" value="P-loop containing nucleoside triphosphate hydrolases"/>
    <property type="match status" value="1"/>
</dbReference>
<dbReference type="AlphaFoldDB" id="A0A378NVA8"/>
<dbReference type="PROSITE" id="PS51706">
    <property type="entry name" value="G_ENGB"/>
    <property type="match status" value="1"/>
</dbReference>
<dbReference type="STRING" id="1122216.GCA_000423385_01428"/>
<keyword evidence="3 10" id="KW-0132">Cell division</keyword>
<dbReference type="Gene3D" id="3.40.50.300">
    <property type="entry name" value="P-loop containing nucleotide triphosphate hydrolases"/>
    <property type="match status" value="1"/>
</dbReference>
<dbReference type="PANTHER" id="PTHR11649">
    <property type="entry name" value="MSS1/TRME-RELATED GTP-BINDING PROTEIN"/>
    <property type="match status" value="1"/>
</dbReference>
<dbReference type="GO" id="GO:0005525">
    <property type="term" value="F:GTP binding"/>
    <property type="evidence" value="ECO:0007669"/>
    <property type="project" value="UniProtKB-UniRule"/>
</dbReference>
<comment type="similarity">
    <text evidence="2 10">Belongs to the TRAFAC class TrmE-Era-EngA-EngB-Septin-like GTPase superfamily. EngB GTPase family.</text>
</comment>
<keyword evidence="5 10" id="KW-0547">Nucleotide-binding</keyword>
<evidence type="ECO:0000256" key="6">
    <source>
        <dbReference type="ARBA" id="ARBA00022842"/>
    </source>
</evidence>
<dbReference type="NCBIfam" id="TIGR03598">
    <property type="entry name" value="GTPase_YsxC"/>
    <property type="match status" value="1"/>
</dbReference>
<keyword evidence="6" id="KW-0460">Magnesium</keyword>
<proteinExistence type="inferred from homology"/>
<keyword evidence="9 10" id="KW-0131">Cell cycle</keyword>
<evidence type="ECO:0000256" key="2">
    <source>
        <dbReference type="ARBA" id="ARBA00009638"/>
    </source>
</evidence>
<dbReference type="RefSeq" id="WP_115151981.1">
    <property type="nucleotide sequence ID" value="NZ_UGPP01000001.1"/>
</dbReference>
<comment type="cofactor">
    <cofactor evidence="1">
        <name>Mg(2+)</name>
        <dbReference type="ChEBI" id="CHEBI:18420"/>
    </cofactor>
</comment>
<sequence length="222" mass="25448">MTQTDIQENNANKIKAQDKINIIRAKYIASAVKKAQYPEERLKEIAFIGRSNVGKSSLINSLTRVHNLARVSGQPGKTQTINFYELTARFNETGEDKLFHLVDLPGYGYAKTAQTNRKQWAKFIEEYFLHSEHLQFVCQLIDIRHEPMKSDKEMFDWLIKNNIPVLIIATKADKISRGAVNKQIAQIRKSLGVKEIDILPYSSPKKQGRAELLNVIYEMLVD</sequence>
<dbReference type="FunFam" id="3.40.50.300:FF:000098">
    <property type="entry name" value="Probable GTP-binding protein EngB"/>
    <property type="match status" value="1"/>
</dbReference>
<dbReference type="GO" id="GO:0005829">
    <property type="term" value="C:cytosol"/>
    <property type="evidence" value="ECO:0007669"/>
    <property type="project" value="TreeGrafter"/>
</dbReference>
<evidence type="ECO:0000256" key="8">
    <source>
        <dbReference type="ARBA" id="ARBA00023210"/>
    </source>
</evidence>
<keyword evidence="4" id="KW-0479">Metal-binding</keyword>
<feature type="domain" description="EngB-type G" evidence="11">
    <location>
        <begin position="41"/>
        <end position="222"/>
    </location>
</feature>
<evidence type="ECO:0000256" key="1">
    <source>
        <dbReference type="ARBA" id="ARBA00001946"/>
    </source>
</evidence>
<dbReference type="InterPro" id="IPR030393">
    <property type="entry name" value="G_ENGB_dom"/>
</dbReference>
<dbReference type="Pfam" id="PF01926">
    <property type="entry name" value="MMR_HSR1"/>
    <property type="match status" value="1"/>
</dbReference>
<dbReference type="GO" id="GO:0046872">
    <property type="term" value="F:metal ion binding"/>
    <property type="evidence" value="ECO:0007669"/>
    <property type="project" value="UniProtKB-KW"/>
</dbReference>
<dbReference type="PANTHER" id="PTHR11649:SF13">
    <property type="entry name" value="ENGB-TYPE G DOMAIN-CONTAINING PROTEIN"/>
    <property type="match status" value="1"/>
</dbReference>
<dbReference type="HAMAP" id="MF_00321">
    <property type="entry name" value="GTPase_EngB"/>
    <property type="match status" value="1"/>
</dbReference>
<gene>
    <name evidence="10 12" type="primary">engB</name>
    <name evidence="12" type="ORF">NCTC10571_01928</name>
</gene>
<evidence type="ECO:0000259" key="11">
    <source>
        <dbReference type="PROSITE" id="PS51706"/>
    </source>
</evidence>
<evidence type="ECO:0000256" key="7">
    <source>
        <dbReference type="ARBA" id="ARBA00023134"/>
    </source>
</evidence>
<dbReference type="InterPro" id="IPR006073">
    <property type="entry name" value="GTP-bd"/>
</dbReference>
<evidence type="ECO:0000256" key="3">
    <source>
        <dbReference type="ARBA" id="ARBA00022618"/>
    </source>
</evidence>
<evidence type="ECO:0000256" key="4">
    <source>
        <dbReference type="ARBA" id="ARBA00022723"/>
    </source>
</evidence>
<reference evidence="12 13" key="1">
    <citation type="submission" date="2018-06" db="EMBL/GenBank/DDBJ databases">
        <authorList>
            <consortium name="Pathogen Informatics"/>
            <person name="Doyle S."/>
        </authorList>
    </citation>
    <scope>NUCLEOTIDE SEQUENCE [LARGE SCALE GENOMIC DNA]</scope>
    <source>
        <strain evidence="12 13">NCTC10571</strain>
    </source>
</reference>
<dbReference type="InterPro" id="IPR005225">
    <property type="entry name" value="Small_GTP-bd"/>
</dbReference>
<evidence type="ECO:0000256" key="9">
    <source>
        <dbReference type="ARBA" id="ARBA00023306"/>
    </source>
</evidence>
<dbReference type="CDD" id="cd01876">
    <property type="entry name" value="YihA_EngB"/>
    <property type="match status" value="1"/>
</dbReference>
<organism evidence="12 13">
    <name type="scientific">Megamonas hypermegale</name>
    <dbReference type="NCBI Taxonomy" id="158847"/>
    <lineage>
        <taxon>Bacteria</taxon>
        <taxon>Bacillati</taxon>
        <taxon>Bacillota</taxon>
        <taxon>Negativicutes</taxon>
        <taxon>Selenomonadales</taxon>
        <taxon>Selenomonadaceae</taxon>
        <taxon>Megamonas</taxon>
    </lineage>
</organism>
<keyword evidence="8 10" id="KW-0717">Septation</keyword>
<accession>A0A378NVA8</accession>
<protein>
    <recommendedName>
        <fullName evidence="10">Probable GTP-binding protein EngB</fullName>
    </recommendedName>
</protein>
<evidence type="ECO:0000256" key="5">
    <source>
        <dbReference type="ARBA" id="ARBA00022741"/>
    </source>
</evidence>
<dbReference type="InterPro" id="IPR027417">
    <property type="entry name" value="P-loop_NTPase"/>
</dbReference>
<name>A0A378NVA8_9FIRM</name>
<dbReference type="InterPro" id="IPR019987">
    <property type="entry name" value="GTP-bd_ribosome_bio_YsxC"/>
</dbReference>
<comment type="function">
    <text evidence="10">Necessary for normal cell division and for the maintenance of normal septation.</text>
</comment>
<evidence type="ECO:0000313" key="13">
    <source>
        <dbReference type="Proteomes" id="UP000255234"/>
    </source>
</evidence>
<keyword evidence="7 10" id="KW-0342">GTP-binding</keyword>